<feature type="compositionally biased region" description="Basic and acidic residues" evidence="2">
    <location>
        <begin position="721"/>
        <end position="735"/>
    </location>
</feature>
<feature type="region of interest" description="Disordered" evidence="2">
    <location>
        <begin position="495"/>
        <end position="515"/>
    </location>
</feature>
<feature type="region of interest" description="Disordered" evidence="2">
    <location>
        <begin position="205"/>
        <end position="227"/>
    </location>
</feature>
<dbReference type="OrthoDB" id="2228at2759"/>
<dbReference type="InterPro" id="IPR043127">
    <property type="entry name" value="Sec-1-like_dom3a"/>
</dbReference>
<dbReference type="SUPFAM" id="SSF56815">
    <property type="entry name" value="Sec1/munc18-like (SM) proteins"/>
    <property type="match status" value="1"/>
</dbReference>
<comment type="similarity">
    <text evidence="1">Belongs to the STXBP/unc-18/SEC1 family.</text>
</comment>
<reference evidence="3 4" key="1">
    <citation type="journal article" date="2016" name="Mol. Biol. Evol.">
        <title>Comparative Genomics of Early-Diverging Mushroom-Forming Fungi Provides Insights into the Origins of Lignocellulose Decay Capabilities.</title>
        <authorList>
            <person name="Nagy L.G."/>
            <person name="Riley R."/>
            <person name="Tritt A."/>
            <person name="Adam C."/>
            <person name="Daum C."/>
            <person name="Floudas D."/>
            <person name="Sun H."/>
            <person name="Yadav J.S."/>
            <person name="Pangilinan J."/>
            <person name="Larsson K.H."/>
            <person name="Matsuura K."/>
            <person name="Barry K."/>
            <person name="Labutti K."/>
            <person name="Kuo R."/>
            <person name="Ohm R.A."/>
            <person name="Bhattacharya S.S."/>
            <person name="Shirouzu T."/>
            <person name="Yoshinaga Y."/>
            <person name="Martin F.M."/>
            <person name="Grigoriev I.V."/>
            <person name="Hibbett D.S."/>
        </authorList>
    </citation>
    <scope>NUCLEOTIDE SEQUENCE [LARGE SCALE GENOMIC DNA]</scope>
    <source>
        <strain evidence="3 4">HHB12029</strain>
    </source>
</reference>
<dbReference type="Gene3D" id="3.40.50.1910">
    <property type="match status" value="1"/>
</dbReference>
<feature type="compositionally biased region" description="Low complexity" evidence="2">
    <location>
        <begin position="687"/>
        <end position="712"/>
    </location>
</feature>
<proteinExistence type="inferred from homology"/>
<dbReference type="Gene3D" id="3.40.50.2060">
    <property type="match status" value="1"/>
</dbReference>
<protein>
    <submittedName>
        <fullName evidence="3">Sec1-like snare protein</fullName>
    </submittedName>
</protein>
<evidence type="ECO:0000313" key="3">
    <source>
        <dbReference type="EMBL" id="KZV96352.1"/>
    </source>
</evidence>
<dbReference type="InParanoid" id="A0A165KHR3"/>
<evidence type="ECO:0000256" key="2">
    <source>
        <dbReference type="SAM" id="MobiDB-lite"/>
    </source>
</evidence>
<evidence type="ECO:0000313" key="4">
    <source>
        <dbReference type="Proteomes" id="UP000077266"/>
    </source>
</evidence>
<dbReference type="Pfam" id="PF00995">
    <property type="entry name" value="Sec1"/>
    <property type="match status" value="1"/>
</dbReference>
<dbReference type="STRING" id="1314781.A0A165KHR3"/>
<dbReference type="InterPro" id="IPR001619">
    <property type="entry name" value="Sec1-like"/>
</dbReference>
<organism evidence="3 4">
    <name type="scientific">Exidia glandulosa HHB12029</name>
    <dbReference type="NCBI Taxonomy" id="1314781"/>
    <lineage>
        <taxon>Eukaryota</taxon>
        <taxon>Fungi</taxon>
        <taxon>Dikarya</taxon>
        <taxon>Basidiomycota</taxon>
        <taxon>Agaricomycotina</taxon>
        <taxon>Agaricomycetes</taxon>
        <taxon>Auriculariales</taxon>
        <taxon>Exidiaceae</taxon>
        <taxon>Exidia</taxon>
    </lineage>
</organism>
<dbReference type="InterPro" id="IPR036045">
    <property type="entry name" value="Sec1-like_sf"/>
</dbReference>
<dbReference type="AlphaFoldDB" id="A0A165KHR3"/>
<sequence length="735" mass="82698">MPASLIQIVRKRFLDTIKSVNPPGRWKILVVDEHSQRLLSSVLRTFDILEENVTQIELLNQNRPPQPNLEAVYIVMSTGPNVDRIIADFTGKQQYAAAHLFFVDGLPEVLFKQIAASAAEPYLRQLVELYLNIWAIESQAWSVKLPSMFFTAYGPPRTTMAQQGGRARLIEDLRFVARNILNVCVTLEELPLIRYYRGPALGPLSIPKGRNEPEQPQSSRWRTALGGRGDMPDEDNLCKLLAMMVQDELDDYKKGNPDYPPATGRQQAVLFITDRSLDLAAPLLHEFTYQAMCNDLLPIQDGTKYRYKFQSSEGVFEDMDATLSDADTVWTSLRHMHMREAIDKLMADFNKFITENAEFSGNGAATLNDMKDMLANLPQYQEQREKFSLHLNMAQECMDLFQKQQLPVIGMVEQNCATGVTAENKTPKTLVEEMVPLLDGRDVSNANKLRVMALYILYREGVPTEDLRRLFQHARLTQKEQDAITALGLLGARLTRQPGDRDRGKKLKQKNSTDDEYELSRYRPLVHTMLEEHCSGKLDSSLFPYVREPPPPAAAGALTARAAPLPVTSLRSAKPSWHKAPRAGGPAEQKQRLLVFMAGGMTYSEMRAAYTLTESLGRDIYIGSTHTWYPDWFIEDLKTLEKSGLGSATLPQGVANTGPPEPVHPQSYYDKKYFTRDAPPPPPPPAQSLAPAAAVQRPQQTLTPQPSTQRTSVASDSGSANKEKEKSRKRDWFKF</sequence>
<accession>A0A165KHR3</accession>
<gene>
    <name evidence="3" type="ORF">EXIGLDRAFT_739552</name>
</gene>
<dbReference type="Gene3D" id="1.25.40.60">
    <property type="match status" value="1"/>
</dbReference>
<dbReference type="Proteomes" id="UP000077266">
    <property type="component" value="Unassembled WGS sequence"/>
</dbReference>
<dbReference type="Gene3D" id="3.90.830.10">
    <property type="entry name" value="Syntaxin Binding Protein 1, Chain A, domain 2"/>
    <property type="match status" value="1"/>
</dbReference>
<evidence type="ECO:0000256" key="1">
    <source>
        <dbReference type="ARBA" id="ARBA00009884"/>
    </source>
</evidence>
<dbReference type="PIRSF" id="PIRSF005715">
    <property type="entry name" value="VPS45_Sec1"/>
    <property type="match status" value="1"/>
</dbReference>
<dbReference type="GO" id="GO:0016192">
    <property type="term" value="P:vesicle-mediated transport"/>
    <property type="evidence" value="ECO:0007669"/>
    <property type="project" value="InterPro"/>
</dbReference>
<feature type="region of interest" description="Disordered" evidence="2">
    <location>
        <begin position="672"/>
        <end position="735"/>
    </location>
</feature>
<name>A0A165KHR3_EXIGL</name>
<dbReference type="InterPro" id="IPR043154">
    <property type="entry name" value="Sec-1-like_dom1"/>
</dbReference>
<dbReference type="InterPro" id="IPR027482">
    <property type="entry name" value="Sec1-like_dom2"/>
</dbReference>
<dbReference type="FunCoup" id="A0A165KHR3">
    <property type="interactions" value="336"/>
</dbReference>
<keyword evidence="4" id="KW-1185">Reference proteome</keyword>
<dbReference type="EMBL" id="KV425944">
    <property type="protein sequence ID" value="KZV96352.1"/>
    <property type="molecule type" value="Genomic_DNA"/>
</dbReference>
<dbReference type="PANTHER" id="PTHR11679">
    <property type="entry name" value="VESICLE PROTEIN SORTING-ASSOCIATED"/>
    <property type="match status" value="1"/>
</dbReference>